<name>A0A3N2D202_9MICO</name>
<dbReference type="RefSeq" id="WP_123740700.1">
    <property type="nucleotide sequence ID" value="NZ_RKHQ01000002.1"/>
</dbReference>
<keyword evidence="3" id="KW-1185">Reference proteome</keyword>
<feature type="domain" description="Flavodoxin" evidence="1">
    <location>
        <begin position="4"/>
        <end position="146"/>
    </location>
</feature>
<dbReference type="InterPro" id="IPR029039">
    <property type="entry name" value="Flavoprotein-like_sf"/>
</dbReference>
<evidence type="ECO:0000313" key="3">
    <source>
        <dbReference type="Proteomes" id="UP000275356"/>
    </source>
</evidence>
<dbReference type="Proteomes" id="UP000275356">
    <property type="component" value="Unassembled WGS sequence"/>
</dbReference>
<proteinExistence type="predicted"/>
<reference evidence="2 3" key="1">
    <citation type="submission" date="2018-11" db="EMBL/GenBank/DDBJ databases">
        <title>Sequencing the genomes of 1000 actinobacteria strains.</title>
        <authorList>
            <person name="Klenk H.-P."/>
        </authorList>
    </citation>
    <scope>NUCLEOTIDE SEQUENCE [LARGE SCALE GENOMIC DNA]</scope>
    <source>
        <strain evidence="2 3">DSM 13521</strain>
    </source>
</reference>
<accession>A0A3N2D202</accession>
<dbReference type="Pfam" id="PF12724">
    <property type="entry name" value="Flavodoxin_5"/>
    <property type="match status" value="1"/>
</dbReference>
<dbReference type="AlphaFoldDB" id="A0A3N2D202"/>
<dbReference type="Gene3D" id="3.40.50.360">
    <property type="match status" value="1"/>
</dbReference>
<comment type="caution">
    <text evidence="2">The sequence shown here is derived from an EMBL/GenBank/DDBJ whole genome shotgun (WGS) entry which is preliminary data.</text>
</comment>
<dbReference type="SUPFAM" id="SSF52218">
    <property type="entry name" value="Flavoproteins"/>
    <property type="match status" value="1"/>
</dbReference>
<organism evidence="2 3">
    <name type="scientific">Salana multivorans</name>
    <dbReference type="NCBI Taxonomy" id="120377"/>
    <lineage>
        <taxon>Bacteria</taxon>
        <taxon>Bacillati</taxon>
        <taxon>Actinomycetota</taxon>
        <taxon>Actinomycetes</taxon>
        <taxon>Micrococcales</taxon>
        <taxon>Beutenbergiaceae</taxon>
        <taxon>Salana</taxon>
    </lineage>
</organism>
<dbReference type="EMBL" id="RKHQ01000002">
    <property type="protein sequence ID" value="ROR93805.1"/>
    <property type="molecule type" value="Genomic_DNA"/>
</dbReference>
<evidence type="ECO:0000259" key="1">
    <source>
        <dbReference type="Pfam" id="PF12724"/>
    </source>
</evidence>
<gene>
    <name evidence="2" type="ORF">EDD28_3233</name>
</gene>
<protein>
    <submittedName>
        <fullName evidence="2">Menaquinone-dependent protoporphyrinogen oxidase</fullName>
    </submittedName>
</protein>
<sequence>MKILVTTASRHGWTSRVGDAVADVLRAAGHDVTRRSIDERDVVGDVVDATGYDAVVVGGSVYTKTWLSRATQAQELLLDRGVRVYAFAVGVLELTPDPGDPRWTAARTVENAGERVVFGGRITRDGLSMREKSLLAAVRAKDGEYTEWEGVEAWATGVAADLARATPQARPDR</sequence>
<dbReference type="InterPro" id="IPR026816">
    <property type="entry name" value="Flavodoxin_dom"/>
</dbReference>
<dbReference type="OrthoDB" id="129384at2"/>
<evidence type="ECO:0000313" key="2">
    <source>
        <dbReference type="EMBL" id="ROR93805.1"/>
    </source>
</evidence>